<dbReference type="RefSeq" id="WP_128500780.1">
    <property type="nucleotide sequence ID" value="NZ_CP035107.1"/>
</dbReference>
<accession>A0A3R5UR44</accession>
<dbReference type="AlphaFoldDB" id="A0A3R5UR44"/>
<feature type="region of interest" description="Disordered" evidence="1">
    <location>
        <begin position="32"/>
        <end position="59"/>
    </location>
</feature>
<dbReference type="Proteomes" id="UP000287701">
    <property type="component" value="Chromosome"/>
</dbReference>
<gene>
    <name evidence="2" type="ORF">EQP59_02345</name>
</gene>
<organism evidence="2 3">
    <name type="scientific">Ornithobacterium rhinotracheale</name>
    <dbReference type="NCBI Taxonomy" id="28251"/>
    <lineage>
        <taxon>Bacteria</taxon>
        <taxon>Pseudomonadati</taxon>
        <taxon>Bacteroidota</taxon>
        <taxon>Flavobacteriia</taxon>
        <taxon>Flavobacteriales</taxon>
        <taxon>Weeksellaceae</taxon>
        <taxon>Ornithobacterium</taxon>
    </lineage>
</organism>
<dbReference type="EMBL" id="CP035107">
    <property type="protein sequence ID" value="QAR30280.1"/>
    <property type="molecule type" value="Genomic_DNA"/>
</dbReference>
<evidence type="ECO:0000256" key="1">
    <source>
        <dbReference type="SAM" id="MobiDB-lite"/>
    </source>
</evidence>
<evidence type="ECO:0000313" key="3">
    <source>
        <dbReference type="Proteomes" id="UP000287701"/>
    </source>
</evidence>
<sequence length="413" mass="50089">MNYATTTYHQGKFTPTKEEYETQRTIVPTTCGVFGMDTPPQRPQRSPKRQAKKRTQRASSDAILRNVFLPKMVEIQEVSINERDFFKSLSKLAEHYGFETPNVKSEPYPYNVHLAYHHTKKQLHQNKFYANLRVLKNEEETYLSVEETFYTNHSLYHIPIKPLYLMFRDKKTKPLAKLLLSVYAYFYRVGVPYYNDDDFLCYRYEILTEWVMYDEPYNEEEWHERQQNLQALKESEIMGDLMYKKIKNAKNLDFFEQRLNTFKIQTPFDLECKQIAQKVYQLYKDYPNESIFRYSTYQYQEDEEYETITMDKYIGFVATADDWISDQIDEMLNNEFNECADIDEPTIYRNFTKNYKKDTRNFDFERRLFESISETYHLLTKNLTENEEYTRFNRTNRAYFLPQKCFCYLSKRK</sequence>
<name>A0A3R5UR44_ORNRH</name>
<evidence type="ECO:0000313" key="2">
    <source>
        <dbReference type="EMBL" id="QAR30280.1"/>
    </source>
</evidence>
<proteinExistence type="predicted"/>
<dbReference type="OrthoDB" id="917674at2"/>
<reference evidence="2 3" key="1">
    <citation type="submission" date="2019-01" db="EMBL/GenBank/DDBJ databases">
        <title>Whole Genome of Ornithobacterium rhinotracheale FARPER-174b.</title>
        <authorList>
            <person name="Tataje-Lavanda L.A."/>
            <person name="Montalvan A."/>
            <person name="Montesinos R."/>
            <person name="Zimic M."/>
            <person name="Fernandez-Sanchez M."/>
            <person name="Fernandez-Diaz M."/>
        </authorList>
    </citation>
    <scope>NUCLEOTIDE SEQUENCE [LARGE SCALE GENOMIC DNA]</scope>
    <source>
        <strain evidence="2 3">FARPER-174b</strain>
    </source>
</reference>
<feature type="compositionally biased region" description="Basic residues" evidence="1">
    <location>
        <begin position="45"/>
        <end position="56"/>
    </location>
</feature>
<protein>
    <submittedName>
        <fullName evidence="2">Uncharacterized protein</fullName>
    </submittedName>
</protein>